<dbReference type="InterPro" id="IPR008490">
    <property type="entry name" value="Transposase_InsH_N"/>
</dbReference>
<sequence length="330" mass="36084">MRGAGGHNESLSSTVKLDDFVPANHPLLPIRLWINDALSKMDSRFSAMYEADIKGGRPSIAPEKLMRSMLLQVLYSIRSARQLVEQISCNLPFGLSIEDAVWNHSVFSKNRGRLIEHDVATEQFNATVEMGRSRGLLSCERFSLDGTLLQTWASHKSVPRKDGSDDGLPPNNRHGGPRSNETQASRTAPQAKLYRKGDAAPALPSYMGHVKTDNRHGLVVNIEANRADGYAERLVAAQMTSDAARAAIPLEHRSGVPSGSTSKPVSLTLSQASGTEPSLRSSPRSDPSSSPPSCNFPDGGTPWGTNFRPPAEKTKRRQRFRQLFESLRGS</sequence>
<name>I0HTI8_RUBGI</name>
<dbReference type="STRING" id="983917.RGE_29860"/>
<proteinExistence type="predicted"/>
<dbReference type="PANTHER" id="PTHR35604">
    <property type="entry name" value="TRANSPOSASE INSH FOR INSERTION SEQUENCE ELEMENT IS5A-RELATED"/>
    <property type="match status" value="1"/>
</dbReference>
<reference evidence="3 4" key="1">
    <citation type="journal article" date="2012" name="J. Bacteriol.">
        <title>Complete genome sequence of phototrophic betaproteobacterium Rubrivivax gelatinosus IL144.</title>
        <authorList>
            <person name="Nagashima S."/>
            <person name="Kamimura A."/>
            <person name="Shimizu T."/>
            <person name="Nakamura-isaki S."/>
            <person name="Aono E."/>
            <person name="Sakamoto K."/>
            <person name="Ichikawa N."/>
            <person name="Nakazawa H."/>
            <person name="Sekine M."/>
            <person name="Yamazaki S."/>
            <person name="Fujita N."/>
            <person name="Shimada K."/>
            <person name="Hanada S."/>
            <person name="Nagashima K.V.P."/>
        </authorList>
    </citation>
    <scope>NUCLEOTIDE SEQUENCE [LARGE SCALE GENOMIC DNA]</scope>
    <source>
        <strain evidence="4">NBRC 100245 / IL144</strain>
    </source>
</reference>
<feature type="compositionally biased region" description="Polar residues" evidence="1">
    <location>
        <begin position="257"/>
        <end position="276"/>
    </location>
</feature>
<dbReference type="KEGG" id="rge:RGE_29860"/>
<dbReference type="Pfam" id="PF05598">
    <property type="entry name" value="DUF772"/>
    <property type="match status" value="1"/>
</dbReference>
<evidence type="ECO:0000313" key="4">
    <source>
        <dbReference type="Proteomes" id="UP000007883"/>
    </source>
</evidence>
<feature type="region of interest" description="Disordered" evidence="1">
    <location>
        <begin position="251"/>
        <end position="317"/>
    </location>
</feature>
<feature type="compositionally biased region" description="Low complexity" evidence="1">
    <location>
        <begin position="277"/>
        <end position="293"/>
    </location>
</feature>
<organism evidence="3 4">
    <name type="scientific">Rubrivivax gelatinosus (strain NBRC 100245 / IL144)</name>
    <dbReference type="NCBI Taxonomy" id="983917"/>
    <lineage>
        <taxon>Bacteria</taxon>
        <taxon>Pseudomonadati</taxon>
        <taxon>Pseudomonadota</taxon>
        <taxon>Betaproteobacteria</taxon>
        <taxon>Burkholderiales</taxon>
        <taxon>Sphaerotilaceae</taxon>
        <taxon>Rubrivivax</taxon>
    </lineage>
</organism>
<accession>I0HTI8</accession>
<dbReference type="AlphaFoldDB" id="I0HTI8"/>
<dbReference type="EMBL" id="AP012320">
    <property type="protein sequence ID" value="BAL96325.1"/>
    <property type="molecule type" value="Genomic_DNA"/>
</dbReference>
<keyword evidence="4" id="KW-1185">Reference proteome</keyword>
<dbReference type="PATRIC" id="fig|983917.3.peg.2914"/>
<evidence type="ECO:0000259" key="2">
    <source>
        <dbReference type="Pfam" id="PF05598"/>
    </source>
</evidence>
<dbReference type="Proteomes" id="UP000007883">
    <property type="component" value="Chromosome"/>
</dbReference>
<feature type="region of interest" description="Disordered" evidence="1">
    <location>
        <begin position="155"/>
        <end position="194"/>
    </location>
</feature>
<dbReference type="eggNOG" id="COG3039">
    <property type="taxonomic scope" value="Bacteria"/>
</dbReference>
<dbReference type="PANTHER" id="PTHR35604:SF2">
    <property type="entry name" value="TRANSPOSASE INSH FOR INSERTION SEQUENCE ELEMENT IS5A-RELATED"/>
    <property type="match status" value="1"/>
</dbReference>
<dbReference type="HOGENOM" id="CLU_021293_3_2_4"/>
<feature type="domain" description="Transposase InsH N-terminal" evidence="2">
    <location>
        <begin position="16"/>
        <end position="113"/>
    </location>
</feature>
<evidence type="ECO:0000313" key="3">
    <source>
        <dbReference type="EMBL" id="BAL96325.1"/>
    </source>
</evidence>
<protein>
    <submittedName>
        <fullName evidence="3">Putative transposase</fullName>
    </submittedName>
</protein>
<feature type="compositionally biased region" description="Polar residues" evidence="1">
    <location>
        <begin position="179"/>
        <end position="188"/>
    </location>
</feature>
<evidence type="ECO:0000256" key="1">
    <source>
        <dbReference type="SAM" id="MobiDB-lite"/>
    </source>
</evidence>
<gene>
    <name evidence="3" type="ordered locus">RGE_29860</name>
</gene>